<feature type="region of interest" description="Disordered" evidence="1">
    <location>
        <begin position="723"/>
        <end position="768"/>
    </location>
</feature>
<dbReference type="PROSITE" id="PS50802">
    <property type="entry name" value="OTU"/>
    <property type="match status" value="1"/>
</dbReference>
<feature type="compositionally biased region" description="Basic and acidic residues" evidence="1">
    <location>
        <begin position="723"/>
        <end position="733"/>
    </location>
</feature>
<feature type="domain" description="OTU" evidence="2">
    <location>
        <begin position="774"/>
        <end position="939"/>
    </location>
</feature>
<evidence type="ECO:0000313" key="4">
    <source>
        <dbReference type="EMBL" id="OLQ03355.1"/>
    </source>
</evidence>
<evidence type="ECO:0000259" key="2">
    <source>
        <dbReference type="PROSITE" id="PS50802"/>
    </source>
</evidence>
<sequence length="2086" mass="230901">MSLPQTAERLSARGPDNQPLLSPADSTKARQLLSLVMDQRMVAFNLESQDVEGDKIVFDTKSGVGLCPRYDTADPVFPRSDEEPEAEAFLAMFCSWNDGDDGGDGHDCSAVVTAESKELRQRSEGAESCDAQKPCGLEKEGGLGLYVLAAGAVEDMTSGAAWPEAGVSPTLLELREGTQGEHHALRLGEDNDGVATMGPLLQRWWRSKQRVAGGLTGSLGQGERAAPQAPPKGQGKKAVGTGTPPSAPTPATNASKGKGQGDQIMCDSDLLAALEKVVKAARKDPSDLLSELQAVVHRAVVGYGKGRAARRLRAQEQSQPAVQARPAAGSQGSQLAAARKVEPSFCKPVSPEDPAGSEWTTVLSKRKQGTAVQQWTIDPLVGGLLGFGVVKRRLADGVPLGGHLVVTSDQAELDTIISLARSHELKEALSVICRFVPTGEAKTMQLPSVGPKGQKQVRSWPAVMVSAGTSPAPQRKAVLKATFTAPERKLVTLRLQVPKAFHEPSQWESACKQPNELAKRSLGPVHSFGLWQKIQSGDAGNRELDLECYAKIAEGDKAAVLANSGVGGVFAAELTRDQPKPAVEWIPPGDVVGVGPAYLQLVQRQAKTQSGAIAFRRGGGTSLGIRIDPSKAGDRLQTWRARKVPRDWTEEDLRGAFEAASFSDFEVVSPGRGTLPWLLRAKLKGDEGLPALVIETSHHCIDVERAVTKRRLENVKAERLLTEANARETESSKGKGKAAGKTAPPTTAGEQAAAQPEEGRSRSRSPARVQPDWFDIHECGGAGSCLFNAVGVHYAVHRDGHNWKEACKLAKCRGATLRTEVASKIKEKPQHFKPFWLPPPEPADETERVNLEQMEGGSPPTTWESYLEALDRPGRWADDLTFRALTRRLNCRILLLVGDVKSPEQIIVYGKKVSFPDDRKQVVVPVLYKDRHYQLVAPKPGRELPAEWLDREPGGQTQAVPRGRERMVATACHIFVGRHFGQGRRYLKAMTTDPARALSAMSKSTKVWERVLNQRARLQRLGHNVRVLLRAEKSEPEPRLLFTCSRCFVVKMRLHRLQRWTQRCTPEASLQTKRQKQLKTLGPKRAQLYTQFDKRSRRKLCDIWNMCAAERSQLQARVQLLSKQGPANQWIRDVTADGDVEPNPGPSSSSSAATADRDTDAWSRPFEQWYVNLGGCEKLYEMLEMMEAQAGRDRPAAVCLAETRTSPADQARITRKLQVLGYNSFWSPAVTSAQRGPKAYWRGGLCIATARHVPCRQVAEWSGDAGHIIALDYESFRAVGIWRRPGQDRTPFDEQLGQLFAQAAASHSTCVAYGDFNDEPDESALPELDLRLTAPTEGNYVPSRWDGSRSLDWAVTNDHTLQMEAEFREEKLGDHKILRLSWQVVFSRQPCYVLTPTHRYAKPDGVSDQVWRDEIQHFFEEVEIEWTEDVEKDWLLLTTLLSDSLSYAGEMMQGAPSQSRRRLRPKGSLPQVEQVVPTGRDWPTEIRRDTFDRAAEDCWRCAQRAKHSTAGPDGISGQELAWMPVAFWELLCNRLQKWQHDGQFPEVWRHCRTVFLPKDADAKLGGTADASRMRPISVFCGVYRTIISAWTSHDQTRAWLNEVAPASFFGGIQGRSAEQAIRQLDDAWDDNSILLSLDFQLCFDLVRPTLALQALALYGAPPTLLAVLEWVWPCQQRWLQFGSDVGNRPDQVSTSLPQGCPAAPLALLLIPRNPAVTIGRQLGQQAEQVIFIDDRTLVLKTAAQTGRAITLWQRAATALGLRENERKRRIVVKSAAQQRQLQAMGLATHSSAEVLGTEFGVQEVQVATTARVDELRRMLTRLGHRSVPGQLREVLYRTVLVPQMLWGQWWNRCNDKALAKVTSAVRRALGTVQLGARALWLLLRPGLWQGPQGEMVDLATGNRDAIQRSLRVMRELWRKAPQWHKFLEHQRHEAVNLRGGNIPYDEHRFKLARTLFGKVSTEARGVMLAAALSEESYIRIRAGAGAARGTADGPYGTKCSLCEQQGTPHWHHAVWECPHFAENRPVHPPDLLTARLGWPLHAEPLAQAQARVEFMAGVRRGLRMSFGHEHNKRRRVGGPALDSEAA</sequence>
<organism evidence="4 5">
    <name type="scientific">Symbiodinium microadriaticum</name>
    <name type="common">Dinoflagellate</name>
    <name type="synonym">Zooxanthella microadriatica</name>
    <dbReference type="NCBI Taxonomy" id="2951"/>
    <lineage>
        <taxon>Eukaryota</taxon>
        <taxon>Sar</taxon>
        <taxon>Alveolata</taxon>
        <taxon>Dinophyceae</taxon>
        <taxon>Suessiales</taxon>
        <taxon>Symbiodiniaceae</taxon>
        <taxon>Symbiodinium</taxon>
    </lineage>
</organism>
<dbReference type="PROSITE" id="PS50878">
    <property type="entry name" value="RT_POL"/>
    <property type="match status" value="1"/>
</dbReference>
<dbReference type="InterPro" id="IPR003323">
    <property type="entry name" value="OTU_dom"/>
</dbReference>
<dbReference type="CDD" id="cd22744">
    <property type="entry name" value="OTU"/>
    <property type="match status" value="1"/>
</dbReference>
<dbReference type="Pfam" id="PF00078">
    <property type="entry name" value="RVT_1"/>
    <property type="match status" value="1"/>
</dbReference>
<dbReference type="OrthoDB" id="448511at2759"/>
<evidence type="ECO:0000259" key="3">
    <source>
        <dbReference type="PROSITE" id="PS50878"/>
    </source>
</evidence>
<feature type="region of interest" description="Disordered" evidence="1">
    <location>
        <begin position="1135"/>
        <end position="1158"/>
    </location>
</feature>
<evidence type="ECO:0000313" key="5">
    <source>
        <dbReference type="Proteomes" id="UP000186817"/>
    </source>
</evidence>
<dbReference type="SUPFAM" id="SSF56219">
    <property type="entry name" value="DNase I-like"/>
    <property type="match status" value="1"/>
</dbReference>
<gene>
    <name evidence="4" type="ORF">AK812_SmicGene13719</name>
</gene>
<dbReference type="InterPro" id="IPR036691">
    <property type="entry name" value="Endo/exonu/phosph_ase_sf"/>
</dbReference>
<feature type="region of interest" description="Disordered" evidence="1">
    <location>
        <begin position="313"/>
        <end position="334"/>
    </location>
</feature>
<feature type="region of interest" description="Disordered" evidence="1">
    <location>
        <begin position="215"/>
        <end position="262"/>
    </location>
</feature>
<proteinExistence type="predicted"/>
<reference evidence="4 5" key="1">
    <citation type="submission" date="2016-02" db="EMBL/GenBank/DDBJ databases">
        <title>Genome analysis of coral dinoflagellate symbionts highlights evolutionary adaptations to a symbiotic lifestyle.</title>
        <authorList>
            <person name="Aranda M."/>
            <person name="Li Y."/>
            <person name="Liew Y.J."/>
            <person name="Baumgarten S."/>
            <person name="Simakov O."/>
            <person name="Wilson M."/>
            <person name="Piel J."/>
            <person name="Ashoor H."/>
            <person name="Bougouffa S."/>
            <person name="Bajic V.B."/>
            <person name="Ryu T."/>
            <person name="Ravasi T."/>
            <person name="Bayer T."/>
            <person name="Micklem G."/>
            <person name="Kim H."/>
            <person name="Bhak J."/>
            <person name="Lajeunesse T.C."/>
            <person name="Voolstra C.R."/>
        </authorList>
    </citation>
    <scope>NUCLEOTIDE SEQUENCE [LARGE SCALE GENOMIC DNA]</scope>
    <source>
        <strain evidence="4 5">CCMP2467</strain>
    </source>
</reference>
<protein>
    <submittedName>
        <fullName evidence="4">LINE-1 retrotransposable element ORF2 protein</fullName>
    </submittedName>
</protein>
<feature type="compositionally biased region" description="Low complexity" evidence="1">
    <location>
        <begin position="238"/>
        <end position="255"/>
    </location>
</feature>
<dbReference type="SUPFAM" id="SSF54001">
    <property type="entry name" value="Cysteine proteinases"/>
    <property type="match status" value="1"/>
</dbReference>
<feature type="region of interest" description="Disordered" evidence="1">
    <location>
        <begin position="1"/>
        <end position="25"/>
    </location>
</feature>
<dbReference type="Gene3D" id="3.60.10.10">
    <property type="entry name" value="Endonuclease/exonuclease/phosphatase"/>
    <property type="match status" value="1"/>
</dbReference>
<feature type="compositionally biased region" description="Low complexity" evidence="1">
    <location>
        <begin position="739"/>
        <end position="756"/>
    </location>
</feature>
<evidence type="ECO:0000256" key="1">
    <source>
        <dbReference type="SAM" id="MobiDB-lite"/>
    </source>
</evidence>
<name>A0A1Q9E7F9_SYMMI</name>
<feature type="domain" description="Reverse transcriptase" evidence="3">
    <location>
        <begin position="1537"/>
        <end position="1788"/>
    </location>
</feature>
<dbReference type="Pfam" id="PF02338">
    <property type="entry name" value="OTU"/>
    <property type="match status" value="1"/>
</dbReference>
<dbReference type="Proteomes" id="UP000186817">
    <property type="component" value="Unassembled WGS sequence"/>
</dbReference>
<keyword evidence="5" id="KW-1185">Reference proteome</keyword>
<feature type="region of interest" description="Disordered" evidence="1">
    <location>
        <begin position="1454"/>
        <end position="1475"/>
    </location>
</feature>
<accession>A0A1Q9E7F9</accession>
<dbReference type="EMBL" id="LSRX01000238">
    <property type="protein sequence ID" value="OLQ03355.1"/>
    <property type="molecule type" value="Genomic_DNA"/>
</dbReference>
<dbReference type="InterPro" id="IPR038765">
    <property type="entry name" value="Papain-like_cys_pep_sf"/>
</dbReference>
<dbReference type="InterPro" id="IPR000477">
    <property type="entry name" value="RT_dom"/>
</dbReference>
<dbReference type="Gene3D" id="3.90.70.80">
    <property type="match status" value="1"/>
</dbReference>
<comment type="caution">
    <text evidence="4">The sequence shown here is derived from an EMBL/GenBank/DDBJ whole genome shotgun (WGS) entry which is preliminary data.</text>
</comment>